<reference evidence="2" key="1">
    <citation type="journal article" date="2020" name="Nature">
        <title>Giant virus diversity and host interactions through global metagenomics.</title>
        <authorList>
            <person name="Schulz F."/>
            <person name="Roux S."/>
            <person name="Paez-Espino D."/>
            <person name="Jungbluth S."/>
            <person name="Walsh D.A."/>
            <person name="Denef V.J."/>
            <person name="McMahon K.D."/>
            <person name="Konstantinidis K.T."/>
            <person name="Eloe-Fadrosh E.A."/>
            <person name="Kyrpides N.C."/>
            <person name="Woyke T."/>
        </authorList>
    </citation>
    <scope>NUCLEOTIDE SEQUENCE</scope>
    <source>
        <strain evidence="2">GVMAG-M-3300025880-75</strain>
    </source>
</reference>
<dbReference type="AlphaFoldDB" id="A0A6C0J9D6"/>
<evidence type="ECO:0000313" key="2">
    <source>
        <dbReference type="EMBL" id="QHU02395.1"/>
    </source>
</evidence>
<proteinExistence type="predicted"/>
<feature type="compositionally biased region" description="Basic residues" evidence="1">
    <location>
        <begin position="1"/>
        <end position="14"/>
    </location>
</feature>
<feature type="region of interest" description="Disordered" evidence="1">
    <location>
        <begin position="146"/>
        <end position="179"/>
    </location>
</feature>
<evidence type="ECO:0000256" key="1">
    <source>
        <dbReference type="SAM" id="MobiDB-lite"/>
    </source>
</evidence>
<accession>A0A6C0J9D6</accession>
<feature type="compositionally biased region" description="Polar residues" evidence="1">
    <location>
        <begin position="71"/>
        <end position="81"/>
    </location>
</feature>
<name>A0A6C0J9D6_9ZZZZ</name>
<protein>
    <submittedName>
        <fullName evidence="2">Uncharacterized protein</fullName>
    </submittedName>
</protein>
<dbReference type="EMBL" id="MN740356">
    <property type="protein sequence ID" value="QHU02395.1"/>
    <property type="molecule type" value="Genomic_DNA"/>
</dbReference>
<feature type="region of interest" description="Disordered" evidence="1">
    <location>
        <begin position="97"/>
        <end position="128"/>
    </location>
</feature>
<feature type="region of interest" description="Disordered" evidence="1">
    <location>
        <begin position="1"/>
        <end position="27"/>
    </location>
</feature>
<feature type="region of interest" description="Disordered" evidence="1">
    <location>
        <begin position="51"/>
        <end position="83"/>
    </location>
</feature>
<organism evidence="2">
    <name type="scientific">viral metagenome</name>
    <dbReference type="NCBI Taxonomy" id="1070528"/>
    <lineage>
        <taxon>unclassified sequences</taxon>
        <taxon>metagenomes</taxon>
        <taxon>organismal metagenomes</taxon>
    </lineage>
</organism>
<feature type="compositionally biased region" description="Basic residues" evidence="1">
    <location>
        <begin position="115"/>
        <end position="128"/>
    </location>
</feature>
<sequence>MPGKSKRRRNKKHGGGVSMEFPKPSVSNTSVAGAIQASMHKQRVGNQEMTDLNKQFSGGGSTDGEGIVVPQMNQAGDSGNDTIVGGIMQVLQGSADGEFDSDVHNTPKPDGMGGGRRRKTKRKKKKFKKHYMWNTKGKRYLAKTYKQHVKGAKLGHTHKKPNKKKKTKKKRKSLKKRRR</sequence>